<reference evidence="4" key="1">
    <citation type="submission" date="2017-02" db="UniProtKB">
        <authorList>
            <consortium name="WormBaseParasite"/>
        </authorList>
    </citation>
    <scope>IDENTIFICATION</scope>
</reference>
<dbReference type="OrthoDB" id="10476005at2759"/>
<evidence type="ECO:0000313" key="2">
    <source>
        <dbReference type="EMBL" id="VDK49005.1"/>
    </source>
</evidence>
<accession>A0A0M3JZ01</accession>
<dbReference type="Proteomes" id="UP000267096">
    <property type="component" value="Unassembled WGS sequence"/>
</dbReference>
<name>A0A0M3JZ01_ANISI</name>
<protein>
    <submittedName>
        <fullName evidence="4">Transposase</fullName>
    </submittedName>
</protein>
<feature type="compositionally biased region" description="Polar residues" evidence="1">
    <location>
        <begin position="10"/>
        <end position="22"/>
    </location>
</feature>
<keyword evidence="3" id="KW-1185">Reference proteome</keyword>
<evidence type="ECO:0000313" key="3">
    <source>
        <dbReference type="Proteomes" id="UP000267096"/>
    </source>
</evidence>
<feature type="region of interest" description="Disordered" evidence="1">
    <location>
        <begin position="1"/>
        <end position="40"/>
    </location>
</feature>
<organism evidence="4">
    <name type="scientific">Anisakis simplex</name>
    <name type="common">Herring worm</name>
    <dbReference type="NCBI Taxonomy" id="6269"/>
    <lineage>
        <taxon>Eukaryota</taxon>
        <taxon>Metazoa</taxon>
        <taxon>Ecdysozoa</taxon>
        <taxon>Nematoda</taxon>
        <taxon>Chromadorea</taxon>
        <taxon>Rhabditida</taxon>
        <taxon>Spirurina</taxon>
        <taxon>Ascaridomorpha</taxon>
        <taxon>Ascaridoidea</taxon>
        <taxon>Anisakidae</taxon>
        <taxon>Anisakis</taxon>
        <taxon>Anisakis simplex complex</taxon>
    </lineage>
</organism>
<gene>
    <name evidence="2" type="ORF">ASIM_LOCUS13127</name>
</gene>
<evidence type="ECO:0000313" key="4">
    <source>
        <dbReference type="WBParaSite" id="ASIM_0001369901-mRNA-1"/>
    </source>
</evidence>
<dbReference type="EMBL" id="UYRR01031319">
    <property type="protein sequence ID" value="VDK49005.1"/>
    <property type="molecule type" value="Genomic_DNA"/>
</dbReference>
<evidence type="ECO:0000256" key="1">
    <source>
        <dbReference type="SAM" id="MobiDB-lite"/>
    </source>
</evidence>
<dbReference type="AlphaFoldDB" id="A0A0M3JZ01"/>
<proteinExistence type="predicted"/>
<reference evidence="2 3" key="2">
    <citation type="submission" date="2018-11" db="EMBL/GenBank/DDBJ databases">
        <authorList>
            <consortium name="Pathogen Informatics"/>
        </authorList>
    </citation>
    <scope>NUCLEOTIDE SEQUENCE [LARGE SCALE GENOMIC DNA]</scope>
</reference>
<sequence length="99" mass="10715">MLLSSKIAVSGNTNTQTQSGAYQQHGRKISPIGGPHPGEHLIMRQKFDSAERPTENGGAKVIYRLASFDSASDLGSLIHLGLFPAIMATKKKFRLGNHK</sequence>
<dbReference type="WBParaSite" id="ASIM_0001369901-mRNA-1">
    <property type="protein sequence ID" value="ASIM_0001369901-mRNA-1"/>
    <property type="gene ID" value="ASIM_0001369901"/>
</dbReference>